<dbReference type="GO" id="GO:0016020">
    <property type="term" value="C:membrane"/>
    <property type="evidence" value="ECO:0007669"/>
    <property type="project" value="InterPro"/>
</dbReference>
<dbReference type="Pfam" id="PF02518">
    <property type="entry name" value="HATPase_c"/>
    <property type="match status" value="1"/>
</dbReference>
<dbReference type="GO" id="GO:0046983">
    <property type="term" value="F:protein dimerization activity"/>
    <property type="evidence" value="ECO:0007669"/>
    <property type="project" value="InterPro"/>
</dbReference>
<dbReference type="SUPFAM" id="SSF55874">
    <property type="entry name" value="ATPase domain of HSP90 chaperone/DNA topoisomerase II/histidine kinase"/>
    <property type="match status" value="1"/>
</dbReference>
<dbReference type="PANTHER" id="PTHR24421">
    <property type="entry name" value="NITRATE/NITRITE SENSOR PROTEIN NARX-RELATED"/>
    <property type="match status" value="1"/>
</dbReference>
<reference evidence="6" key="1">
    <citation type="submission" date="2020-02" db="EMBL/GenBank/DDBJ databases">
        <authorList>
            <person name="Meier V. D."/>
        </authorList>
    </citation>
    <scope>NUCLEOTIDE SEQUENCE</scope>
    <source>
        <strain evidence="6">AVDCRST_MAG68</strain>
    </source>
</reference>
<dbReference type="EMBL" id="CADCTW010000164">
    <property type="protein sequence ID" value="CAA9349050.1"/>
    <property type="molecule type" value="Genomic_DNA"/>
</dbReference>
<proteinExistence type="predicted"/>
<dbReference type="GO" id="GO:0000155">
    <property type="term" value="F:phosphorelay sensor kinase activity"/>
    <property type="evidence" value="ECO:0007669"/>
    <property type="project" value="InterPro"/>
</dbReference>
<feature type="transmembrane region" description="Helical" evidence="4">
    <location>
        <begin position="12"/>
        <end position="31"/>
    </location>
</feature>
<keyword evidence="4" id="KW-0812">Transmembrane</keyword>
<evidence type="ECO:0000256" key="1">
    <source>
        <dbReference type="ARBA" id="ARBA00022679"/>
    </source>
</evidence>
<accession>A0A6J4M3S8</accession>
<dbReference type="Pfam" id="PF07730">
    <property type="entry name" value="HisKA_3"/>
    <property type="match status" value="1"/>
</dbReference>
<keyword evidence="2 6" id="KW-0418">Kinase</keyword>
<name>A0A6J4M3S8_9BACT</name>
<evidence type="ECO:0000256" key="3">
    <source>
        <dbReference type="ARBA" id="ARBA00023012"/>
    </source>
</evidence>
<dbReference type="PANTHER" id="PTHR24421:SF63">
    <property type="entry name" value="SENSOR HISTIDINE KINASE DESK"/>
    <property type="match status" value="1"/>
</dbReference>
<evidence type="ECO:0000259" key="5">
    <source>
        <dbReference type="SMART" id="SM00387"/>
    </source>
</evidence>
<dbReference type="Gene3D" id="3.30.565.10">
    <property type="entry name" value="Histidine kinase-like ATPase, C-terminal domain"/>
    <property type="match status" value="1"/>
</dbReference>
<evidence type="ECO:0000256" key="4">
    <source>
        <dbReference type="SAM" id="Phobius"/>
    </source>
</evidence>
<sequence>MKRFRLLPSEVGWLPYAWLVYGATFLVSPFIRWRNGQLGATEGLVTLLATAIFLASYFRGYWVRGRALLPIIAVQMLLGVVFMTRPGGFVFFVYAASFAAQLDGRRAPVRGIGAVAAVALATGALLFVPPAILFAAPALSIIIGAATLQQMRMRRANESLLRAREQVERLAAVAERERIARDLHDILGHTLSLIVLKSELAAKLAPRDATRAAREMRDVEEVSRKALQKVREAIRGYRASLADELAQSHTLLDAAGIRSTFDTEPAGLDRAVEEVLAFALREAVTNVVRHARAKSCRVSLRTSGGECFLVVEDDGIGGDAPEGNGLRGMHERVTALDGSVVRARGADGRGTRLEVRIPAPARTEPLRVAL</sequence>
<dbReference type="SMART" id="SM00387">
    <property type="entry name" value="HATPase_c"/>
    <property type="match status" value="1"/>
</dbReference>
<dbReference type="InterPro" id="IPR003594">
    <property type="entry name" value="HATPase_dom"/>
</dbReference>
<evidence type="ECO:0000256" key="2">
    <source>
        <dbReference type="ARBA" id="ARBA00022777"/>
    </source>
</evidence>
<gene>
    <name evidence="6" type="ORF">AVDCRST_MAG68-3479</name>
</gene>
<keyword evidence="3" id="KW-0902">Two-component regulatory system</keyword>
<keyword evidence="4" id="KW-0472">Membrane</keyword>
<dbReference type="InterPro" id="IPR011712">
    <property type="entry name" value="Sig_transdc_His_kin_sub3_dim/P"/>
</dbReference>
<dbReference type="AlphaFoldDB" id="A0A6J4M3S8"/>
<dbReference type="CDD" id="cd16917">
    <property type="entry name" value="HATPase_UhpB-NarQ-NarX-like"/>
    <property type="match status" value="1"/>
</dbReference>
<dbReference type="InterPro" id="IPR050482">
    <property type="entry name" value="Sensor_HK_TwoCompSys"/>
</dbReference>
<protein>
    <submittedName>
        <fullName evidence="6">Sensor histidine kinase</fullName>
    </submittedName>
</protein>
<dbReference type="InterPro" id="IPR036890">
    <property type="entry name" value="HATPase_C_sf"/>
</dbReference>
<feature type="transmembrane region" description="Helical" evidence="4">
    <location>
        <begin position="43"/>
        <end position="62"/>
    </location>
</feature>
<evidence type="ECO:0000313" key="6">
    <source>
        <dbReference type="EMBL" id="CAA9349050.1"/>
    </source>
</evidence>
<feature type="transmembrane region" description="Helical" evidence="4">
    <location>
        <begin position="131"/>
        <end position="148"/>
    </location>
</feature>
<dbReference type="Gene3D" id="1.20.5.1930">
    <property type="match status" value="1"/>
</dbReference>
<feature type="transmembrane region" description="Helical" evidence="4">
    <location>
        <begin position="68"/>
        <end position="95"/>
    </location>
</feature>
<keyword evidence="1" id="KW-0808">Transferase</keyword>
<organism evidence="6">
    <name type="scientific">uncultured Gemmatimonadota bacterium</name>
    <dbReference type="NCBI Taxonomy" id="203437"/>
    <lineage>
        <taxon>Bacteria</taxon>
        <taxon>Pseudomonadati</taxon>
        <taxon>Gemmatimonadota</taxon>
        <taxon>environmental samples</taxon>
    </lineage>
</organism>
<keyword evidence="4" id="KW-1133">Transmembrane helix</keyword>
<feature type="domain" description="Histidine kinase/HSP90-like ATPase" evidence="5">
    <location>
        <begin position="271"/>
        <end position="361"/>
    </location>
</feature>